<keyword evidence="2" id="KW-0800">Toxin</keyword>
<dbReference type="AlphaFoldDB" id="A0A448GZ36"/>
<evidence type="ECO:0000256" key="4">
    <source>
        <dbReference type="ARBA" id="ARBA00023026"/>
    </source>
</evidence>
<dbReference type="RefSeq" id="WP_170161451.1">
    <property type="nucleotide sequence ID" value="NZ_LR134343.1"/>
</dbReference>
<dbReference type="GO" id="GO:0090729">
    <property type="term" value="F:toxin activity"/>
    <property type="evidence" value="ECO:0007669"/>
    <property type="project" value="UniProtKB-KW"/>
</dbReference>
<sequence length="318" mass="34681">MYAPNANGILGDVARAVSPQVAYNIGQYFKQNKTLNQLDNGNRPEEQSPQHLLAHTILGAATSYATGQDIGIGALSAAGSEAVTPVLSNYLYGKKPNELSQDEKDTITSILNLTTVATAYSTTGGSVADAVNGAEIGRVGVENNNIIQAQFWKIKTFVKTPPADAVLYSYEGIEFYAPPHANFIEVYQAGMQNAQANKITPQKDSQVYIPAGMIDGVALYESISFYNIMDDDVGHLGRFDYQRDYKKRKFIAPYTDAANFAVGVYLAGTGLSYDEAMKIPTQFANMFSSNAGDPAQRKFWDLGWRAAKSGQLKNLRRQ</sequence>
<protein>
    <submittedName>
        <fullName evidence="6">Possible hemagglutinin (DUF637)</fullName>
    </submittedName>
</protein>
<comment type="subcellular location">
    <subcellularLocation>
        <location evidence="1">Target cell</location>
        <location evidence="1">Target cell cytoplasm</location>
    </subcellularLocation>
</comment>
<keyword evidence="3" id="KW-1266">Target cell cytoplasm</keyword>
<evidence type="ECO:0000259" key="5">
    <source>
        <dbReference type="Pfam" id="PF04829"/>
    </source>
</evidence>
<evidence type="ECO:0000256" key="1">
    <source>
        <dbReference type="ARBA" id="ARBA00004219"/>
    </source>
</evidence>
<organism evidence="6 7">
    <name type="scientific">Moraxella cuniculi</name>
    <dbReference type="NCBI Taxonomy" id="34061"/>
    <lineage>
        <taxon>Bacteria</taxon>
        <taxon>Pseudomonadati</taxon>
        <taxon>Pseudomonadota</taxon>
        <taxon>Gammaproteobacteria</taxon>
        <taxon>Moraxellales</taxon>
        <taxon>Moraxellaceae</taxon>
        <taxon>Moraxella</taxon>
    </lineage>
</organism>
<proteinExistence type="predicted"/>
<feature type="domain" description="VENN motif-containing" evidence="5">
    <location>
        <begin position="96"/>
        <end position="144"/>
    </location>
</feature>
<name>A0A448GZ36_9GAMM</name>
<evidence type="ECO:0000256" key="2">
    <source>
        <dbReference type="ARBA" id="ARBA00022656"/>
    </source>
</evidence>
<dbReference type="EMBL" id="LR134343">
    <property type="protein sequence ID" value="VEG13948.1"/>
    <property type="molecule type" value="Genomic_DNA"/>
</dbReference>
<keyword evidence="4" id="KW-0843">Virulence</keyword>
<reference evidence="6 7" key="1">
    <citation type="submission" date="2018-12" db="EMBL/GenBank/DDBJ databases">
        <authorList>
            <consortium name="Pathogen Informatics"/>
        </authorList>
    </citation>
    <scope>NUCLEOTIDE SEQUENCE [LARGE SCALE GENOMIC DNA]</scope>
    <source>
        <strain evidence="6 7">NCTC10297</strain>
    </source>
</reference>
<dbReference type="InterPro" id="IPR006914">
    <property type="entry name" value="VENN_dom"/>
</dbReference>
<evidence type="ECO:0000256" key="3">
    <source>
        <dbReference type="ARBA" id="ARBA00022913"/>
    </source>
</evidence>
<dbReference type="Pfam" id="PF04829">
    <property type="entry name" value="PT-VENN"/>
    <property type="match status" value="1"/>
</dbReference>
<accession>A0A448GZ36</accession>
<evidence type="ECO:0000313" key="6">
    <source>
        <dbReference type="EMBL" id="VEG13948.1"/>
    </source>
</evidence>
<evidence type="ECO:0000313" key="7">
    <source>
        <dbReference type="Proteomes" id="UP000274100"/>
    </source>
</evidence>
<dbReference type="Proteomes" id="UP000274100">
    <property type="component" value="Chromosome"/>
</dbReference>
<gene>
    <name evidence="6" type="ORF">NCTC10297_01931</name>
</gene>
<dbReference type="KEGG" id="mcun:NCTC10297_01931"/>